<keyword evidence="1" id="KW-0732">Signal</keyword>
<feature type="chain" id="PRO_5045001901" description="Glucanase" evidence="1">
    <location>
        <begin position="38"/>
        <end position="452"/>
    </location>
</feature>
<proteinExistence type="inferred from homology"/>
<keyword evidence="1" id="KW-0136">Cellulose degradation</keyword>
<keyword evidence="1 3" id="KW-0378">Hydrolase</keyword>
<evidence type="ECO:0000256" key="1">
    <source>
        <dbReference type="RuleBase" id="RU361186"/>
    </source>
</evidence>
<dbReference type="EC" id="3.2.1.-" evidence="1"/>
<evidence type="ECO:0000313" key="3">
    <source>
        <dbReference type="EMBL" id="MEE6308156.1"/>
    </source>
</evidence>
<feature type="region of interest" description="Disordered" evidence="2">
    <location>
        <begin position="324"/>
        <end position="344"/>
    </location>
</feature>
<keyword evidence="1" id="KW-0326">Glycosidase</keyword>
<dbReference type="PANTHER" id="PTHR34876:SF4">
    <property type="entry name" value="1,4-BETA-D-GLUCAN CELLOBIOHYDROLASE C-RELATED"/>
    <property type="match status" value="1"/>
</dbReference>
<dbReference type="RefSeq" id="WP_331208446.1">
    <property type="nucleotide sequence ID" value="NZ_JAZGQL010000009.1"/>
</dbReference>
<dbReference type="PRINTS" id="PR00733">
    <property type="entry name" value="GLHYDRLASE6"/>
</dbReference>
<comment type="similarity">
    <text evidence="1">Belongs to the glycosyl hydrolase family 6.</text>
</comment>
<dbReference type="PIRSF" id="PIRSF001100">
    <property type="entry name" value="Beta_cellobiohydrolase"/>
    <property type="match status" value="1"/>
</dbReference>
<dbReference type="EMBL" id="JAZGQL010000009">
    <property type="protein sequence ID" value="MEE6308156.1"/>
    <property type="molecule type" value="Genomic_DNA"/>
</dbReference>
<keyword evidence="4" id="KW-1185">Reference proteome</keyword>
<gene>
    <name evidence="3" type="ORF">V1634_15110</name>
</gene>
<keyword evidence="1" id="KW-0119">Carbohydrate metabolism</keyword>
<dbReference type="GO" id="GO:0016787">
    <property type="term" value="F:hydrolase activity"/>
    <property type="evidence" value="ECO:0007669"/>
    <property type="project" value="UniProtKB-KW"/>
</dbReference>
<dbReference type="PANTHER" id="PTHR34876">
    <property type="match status" value="1"/>
</dbReference>
<dbReference type="SUPFAM" id="SSF51989">
    <property type="entry name" value="Glycosyl hydrolases family 6, cellulases"/>
    <property type="match status" value="1"/>
</dbReference>
<evidence type="ECO:0000256" key="2">
    <source>
        <dbReference type="SAM" id="MobiDB-lite"/>
    </source>
</evidence>
<dbReference type="Proteomes" id="UP001339911">
    <property type="component" value="Unassembled WGS sequence"/>
</dbReference>
<keyword evidence="1" id="KW-0624">Polysaccharide degradation</keyword>
<comment type="caution">
    <text evidence="3">The sequence shown here is derived from an EMBL/GenBank/DDBJ whole genome shotgun (WGS) entry which is preliminary data.</text>
</comment>
<dbReference type="Pfam" id="PF01341">
    <property type="entry name" value="Glyco_hydro_6"/>
    <property type="match status" value="1"/>
</dbReference>
<protein>
    <recommendedName>
        <fullName evidence="1">Glucanase</fullName>
        <ecNumber evidence="1">3.2.1.-</ecNumber>
    </recommendedName>
</protein>
<dbReference type="InterPro" id="IPR016288">
    <property type="entry name" value="Beta_cellobiohydrolase"/>
</dbReference>
<dbReference type="Gene3D" id="3.20.20.40">
    <property type="entry name" value="1, 4-beta cellobiohydrolase"/>
    <property type="match status" value="1"/>
</dbReference>
<reference evidence="3 4" key="1">
    <citation type="submission" date="2024-01" db="EMBL/GenBank/DDBJ databases">
        <title>Genome insights into Plantactinospora veratri sp. nov.</title>
        <authorList>
            <person name="Wang L."/>
        </authorList>
    </citation>
    <scope>NUCLEOTIDE SEQUENCE [LARGE SCALE GENOMIC DNA]</scope>
    <source>
        <strain evidence="3 4">NEAU-FHS4</strain>
    </source>
</reference>
<evidence type="ECO:0000313" key="4">
    <source>
        <dbReference type="Proteomes" id="UP001339911"/>
    </source>
</evidence>
<sequence>MTLPLPVPASARPRRALTVLTTLALLLAGAPASPAPAADVAPTPVDNPYLGATAYVDPEWSARARAEPGGAAVADQPTGVWLDRIAAIAGTPGRMGLRAHLTSALAQGADLVQLTLYNLPGRDCNRRVSYGELAIVELDRYRTEFVDPIVAILADPSYAGLRIVTVVEPNSLPNLVTHTSPRPAATAGCDRAKADGVYLAGVGYALARLATVPNVYPYLDASHHGQLGWSNDGAATAALLRQAATAAGSTPAAVHGFTVNVANYSVLREPYLDADDVVNGQPVRDTPWIAGNAYVDELPYARQLRQHLVAVGFSTRVGMLVDTSRNGWGGPDRPTGPGPSTSAEEYVEAGRTDRRGYLGNWCNQVGAGLGERPVAAPEAGIDAYAWIKPPGESDGASDVLGANRPYEPMCDPTYRPHLFPTVTSGAMQNAPQVGEWFPPHFRQLLANAWPPL</sequence>
<accession>A0ABU7SE17</accession>
<name>A0ABU7SE17_9ACTN</name>
<feature type="signal peptide" evidence="1">
    <location>
        <begin position="1"/>
        <end position="37"/>
    </location>
</feature>
<dbReference type="InterPro" id="IPR036434">
    <property type="entry name" value="Beta_cellobiohydrolase_sf"/>
</dbReference>
<organism evidence="3 4">
    <name type="scientific">Plantactinospora veratri</name>
    <dbReference type="NCBI Taxonomy" id="1436122"/>
    <lineage>
        <taxon>Bacteria</taxon>
        <taxon>Bacillati</taxon>
        <taxon>Actinomycetota</taxon>
        <taxon>Actinomycetes</taxon>
        <taxon>Micromonosporales</taxon>
        <taxon>Micromonosporaceae</taxon>
        <taxon>Plantactinospora</taxon>
    </lineage>
</organism>